<protein>
    <submittedName>
        <fullName evidence="1">Helix-turn-helix domain-containing protein</fullName>
    </submittedName>
</protein>
<dbReference type="InterPro" id="IPR009057">
    <property type="entry name" value="Homeodomain-like_sf"/>
</dbReference>
<evidence type="ECO:0000313" key="1">
    <source>
        <dbReference type="EMBL" id="WTW63236.1"/>
    </source>
</evidence>
<proteinExistence type="predicted"/>
<dbReference type="Pfam" id="PF13384">
    <property type="entry name" value="HTH_23"/>
    <property type="match status" value="1"/>
</dbReference>
<dbReference type="EMBL" id="CP108318">
    <property type="protein sequence ID" value="WTW63236.1"/>
    <property type="molecule type" value="Genomic_DNA"/>
</dbReference>
<name>A0AAU2V720_9ACTN</name>
<dbReference type="AlphaFoldDB" id="A0AAU2V720"/>
<accession>A0AAU2V720</accession>
<organism evidence="1">
    <name type="scientific">Streptomyces sp. NBC_00003</name>
    <dbReference type="NCBI Taxonomy" id="2903608"/>
    <lineage>
        <taxon>Bacteria</taxon>
        <taxon>Bacillati</taxon>
        <taxon>Actinomycetota</taxon>
        <taxon>Actinomycetes</taxon>
        <taxon>Kitasatosporales</taxon>
        <taxon>Streptomycetaceae</taxon>
        <taxon>Streptomyces</taxon>
    </lineage>
</organism>
<gene>
    <name evidence="1" type="ORF">OG549_22700</name>
</gene>
<reference evidence="1" key="1">
    <citation type="submission" date="2022-10" db="EMBL/GenBank/DDBJ databases">
        <title>The complete genomes of actinobacterial strains from the NBC collection.</title>
        <authorList>
            <person name="Joergensen T.S."/>
            <person name="Alvarez Arevalo M."/>
            <person name="Sterndorff E.B."/>
            <person name="Faurdal D."/>
            <person name="Vuksanovic O."/>
            <person name="Mourched A.-S."/>
            <person name="Charusanti P."/>
            <person name="Shaw S."/>
            <person name="Blin K."/>
            <person name="Weber T."/>
        </authorList>
    </citation>
    <scope>NUCLEOTIDE SEQUENCE</scope>
    <source>
        <strain evidence="1">NBC_00003</strain>
    </source>
</reference>
<dbReference type="SUPFAM" id="SSF46689">
    <property type="entry name" value="Homeodomain-like"/>
    <property type="match status" value="1"/>
</dbReference>
<sequence length="79" mass="8654">MFVYVGTQQTSTAAVDFLAIERTLNGDLPRPCLGEEELDLAARVLDAHGESASAIAERLGVKPRTITRWRERWKVAGAA</sequence>